<gene>
    <name evidence="2" type="ORF">BCON_0006g01120</name>
</gene>
<evidence type="ECO:0000313" key="3">
    <source>
        <dbReference type="Proteomes" id="UP000297527"/>
    </source>
</evidence>
<evidence type="ECO:0000256" key="1">
    <source>
        <dbReference type="SAM" id="Phobius"/>
    </source>
</evidence>
<dbReference type="Proteomes" id="UP000297527">
    <property type="component" value="Unassembled WGS sequence"/>
</dbReference>
<reference evidence="2 3" key="1">
    <citation type="submission" date="2017-12" db="EMBL/GenBank/DDBJ databases">
        <title>Comparative genomics of Botrytis spp.</title>
        <authorList>
            <person name="Valero-Jimenez C.A."/>
            <person name="Tapia P."/>
            <person name="Veloso J."/>
            <person name="Silva-Moreno E."/>
            <person name="Staats M."/>
            <person name="Valdes J.H."/>
            <person name="Van Kan J.A.L."/>
        </authorList>
    </citation>
    <scope>NUCLEOTIDE SEQUENCE [LARGE SCALE GENOMIC DNA]</scope>
    <source>
        <strain evidence="2 3">MUCL11595</strain>
    </source>
</reference>
<keyword evidence="1" id="KW-0472">Membrane</keyword>
<dbReference type="EMBL" id="PQXN01000006">
    <property type="protein sequence ID" value="TGO64709.1"/>
    <property type="molecule type" value="Genomic_DNA"/>
</dbReference>
<protein>
    <submittedName>
        <fullName evidence="2">Uncharacterized protein</fullName>
    </submittedName>
</protein>
<keyword evidence="1" id="KW-0812">Transmembrane</keyword>
<dbReference type="AlphaFoldDB" id="A0A4Z1ITC0"/>
<evidence type="ECO:0000313" key="2">
    <source>
        <dbReference type="EMBL" id="TGO64709.1"/>
    </source>
</evidence>
<organism evidence="2 3">
    <name type="scientific">Botryotinia convoluta</name>
    <dbReference type="NCBI Taxonomy" id="54673"/>
    <lineage>
        <taxon>Eukaryota</taxon>
        <taxon>Fungi</taxon>
        <taxon>Dikarya</taxon>
        <taxon>Ascomycota</taxon>
        <taxon>Pezizomycotina</taxon>
        <taxon>Leotiomycetes</taxon>
        <taxon>Helotiales</taxon>
        <taxon>Sclerotiniaceae</taxon>
        <taxon>Botryotinia</taxon>
    </lineage>
</organism>
<comment type="caution">
    <text evidence="2">The sequence shown here is derived from an EMBL/GenBank/DDBJ whole genome shotgun (WGS) entry which is preliminary data.</text>
</comment>
<name>A0A4Z1ITC0_9HELO</name>
<sequence>MCHSGPKAGVGRVVYGAKSATRAVPRVWIEKHGPSLVMDRYGLTGKTEAIEKDKKQASGLPQLLSIKHLKQMNAGRVSGPTHESRCSVIDEEVKNYLETRQPGVPVPIKVFCVSIATFPALLIVAIGFIYVKNNRKMMRDLMGGLEGRAYGAGEI</sequence>
<keyword evidence="1" id="KW-1133">Transmembrane helix</keyword>
<proteinExistence type="predicted"/>
<accession>A0A4Z1ITC0</accession>
<feature type="transmembrane region" description="Helical" evidence="1">
    <location>
        <begin position="108"/>
        <end position="131"/>
    </location>
</feature>
<keyword evidence="3" id="KW-1185">Reference proteome</keyword>